<keyword evidence="2" id="KW-0653">Protein transport</keyword>
<reference evidence="8" key="2">
    <citation type="submission" date="2023-11" db="UniProtKB">
        <authorList>
            <consortium name="WormBaseParasite"/>
        </authorList>
    </citation>
    <scope>IDENTIFICATION</scope>
</reference>
<feature type="compositionally biased region" description="Low complexity" evidence="4">
    <location>
        <begin position="588"/>
        <end position="600"/>
    </location>
</feature>
<feature type="compositionally biased region" description="Low complexity" evidence="4">
    <location>
        <begin position="825"/>
        <end position="838"/>
    </location>
</feature>
<feature type="region of interest" description="Disordered" evidence="4">
    <location>
        <begin position="328"/>
        <end position="369"/>
    </location>
</feature>
<evidence type="ECO:0000256" key="4">
    <source>
        <dbReference type="SAM" id="MobiDB-lite"/>
    </source>
</evidence>
<feature type="region of interest" description="Disordered" evidence="4">
    <location>
        <begin position="612"/>
        <end position="645"/>
    </location>
</feature>
<accession>A0AA85J1L1</accession>
<dbReference type="PANTHER" id="PTHR13258">
    <property type="entry name" value="SYNDETIN"/>
    <property type="match status" value="1"/>
</dbReference>
<protein>
    <recommendedName>
        <fullName evidence="9">Syndetin C-terminal domain-containing protein</fullName>
    </recommendedName>
</protein>
<keyword evidence="7" id="KW-1185">Reference proteome</keyword>
<feature type="region of interest" description="Disordered" evidence="4">
    <location>
        <begin position="110"/>
        <end position="139"/>
    </location>
</feature>
<evidence type="ECO:0000256" key="3">
    <source>
        <dbReference type="ARBA" id="ARBA00023054"/>
    </source>
</evidence>
<keyword evidence="3" id="KW-0175">Coiled coil</keyword>
<feature type="compositionally biased region" description="Polar residues" evidence="4">
    <location>
        <begin position="839"/>
        <end position="854"/>
    </location>
</feature>
<feature type="domain" description="Syndetin C-terminal" evidence="5">
    <location>
        <begin position="659"/>
        <end position="819"/>
    </location>
</feature>
<sequence>MHYVAAIQRRSFNLVQVHLDTPSSHMIDISGDNSDHSSYSDMCQQLPHWTLLPCLRAICQNMWQILLCYHCTIQWHKNRAAGKSSKSASKSPQLNCNPFSSDTLLMKSKQHKTKLKDGEIDSNISNNSNNNMTTGDNDSAIVITDRNSPLSKSSSVTNDDHGCDPELARQWHDYVACKLDSGRSRIWSEIISRIEPILSVVGLVARDMTFDQIASLLTTVNHFVHIGEEFCECPANELLEALRISIQKYFKDFHRKHMERLKMFLENETWEICPVKRSFTVMDLQEFRAVKDLFEQNTGSNNNNNNKYTTSGNHKTNQKITQQMFLQNRKRKKTKKWSNTNSSYEDNDDYNEENLSSAQNDLSDDKSLPVGHNGPLFSTTTLEVLRLIGRYLQMMRLLQPIAGEVMHCLCQVFDYYLYSILNLFGSPQISNSAELPERLRTTLKRINERLIAVDGHPSVLAGDRFSLPLRGPIDLFNTCNSPTEISSTVTGTNGAERECQLVHCLQIYVVSVESVICLADILETVLLPHLTACLPDNKRGLALVFREQSLMAARQIREPCATGLAPQLLNIIIPKMNDASSAKYPRQSTTSNSNASNTSSFSRIWPIGSSLSQQQNQSDKESPNTTTTANTNSPPQNPANITPVNSPLTTNSVDILAMHICALNWSTKEVANTPNTYINNINTYIFYPFSLTIQNISQKFNLQNHIMIIVIWNALLACLATQLLEAFGRVQQCSDEGRGQMLLDVQTLAVYAQSASKIRSFPRLDHVIEYIQAFYIPVHEWEHWLTNCGTKYSRAQLTGLASCLSRSDKRQYQRLLNTINQIYNNNSNNNNNNNTTNQATHSSFSNNLLANTAS</sequence>
<dbReference type="PANTHER" id="PTHR13258:SF0">
    <property type="entry name" value="SYNDETIN"/>
    <property type="match status" value="1"/>
</dbReference>
<dbReference type="GO" id="GO:0042147">
    <property type="term" value="P:retrograde transport, endosome to Golgi"/>
    <property type="evidence" value="ECO:0007669"/>
    <property type="project" value="InterPro"/>
</dbReference>
<dbReference type="InterPro" id="IPR019515">
    <property type="entry name" value="VPS54_N"/>
</dbReference>
<evidence type="ECO:0000259" key="6">
    <source>
        <dbReference type="Pfam" id="PF10475"/>
    </source>
</evidence>
<dbReference type="Pfam" id="PF10474">
    <property type="entry name" value="Syndetin_C"/>
    <property type="match status" value="1"/>
</dbReference>
<feature type="region of interest" description="Disordered" evidence="4">
    <location>
        <begin position="825"/>
        <end position="854"/>
    </location>
</feature>
<dbReference type="InterPro" id="IPR040047">
    <property type="entry name" value="VPS50"/>
</dbReference>
<dbReference type="Pfam" id="PF10475">
    <property type="entry name" value="Vps54_N"/>
    <property type="match status" value="1"/>
</dbReference>
<dbReference type="GO" id="GO:0005829">
    <property type="term" value="C:cytosol"/>
    <property type="evidence" value="ECO:0007669"/>
    <property type="project" value="GOC"/>
</dbReference>
<proteinExistence type="predicted"/>
<dbReference type="GO" id="GO:1990745">
    <property type="term" value="C:EARP complex"/>
    <property type="evidence" value="ECO:0007669"/>
    <property type="project" value="InterPro"/>
</dbReference>
<organism evidence="7 8">
    <name type="scientific">Trichobilharzia regenti</name>
    <name type="common">Nasal bird schistosome</name>
    <dbReference type="NCBI Taxonomy" id="157069"/>
    <lineage>
        <taxon>Eukaryota</taxon>
        <taxon>Metazoa</taxon>
        <taxon>Spiralia</taxon>
        <taxon>Lophotrochozoa</taxon>
        <taxon>Platyhelminthes</taxon>
        <taxon>Trematoda</taxon>
        <taxon>Digenea</taxon>
        <taxon>Strigeidida</taxon>
        <taxon>Schistosomatoidea</taxon>
        <taxon>Schistosomatidae</taxon>
        <taxon>Trichobilharzia</taxon>
    </lineage>
</organism>
<evidence type="ECO:0000259" key="5">
    <source>
        <dbReference type="Pfam" id="PF10474"/>
    </source>
</evidence>
<feature type="region of interest" description="Disordered" evidence="4">
    <location>
        <begin position="295"/>
        <end position="314"/>
    </location>
</feature>
<dbReference type="GO" id="GO:0015031">
    <property type="term" value="P:protein transport"/>
    <property type="evidence" value="ECO:0007669"/>
    <property type="project" value="UniProtKB-KW"/>
</dbReference>
<feature type="region of interest" description="Disordered" evidence="4">
    <location>
        <begin position="581"/>
        <end position="600"/>
    </location>
</feature>
<dbReference type="InterPro" id="IPR019514">
    <property type="entry name" value="Syndetin_C"/>
</dbReference>
<evidence type="ECO:0000256" key="1">
    <source>
        <dbReference type="ARBA" id="ARBA00022448"/>
    </source>
</evidence>
<dbReference type="GO" id="GO:0032456">
    <property type="term" value="P:endocytic recycling"/>
    <property type="evidence" value="ECO:0007669"/>
    <property type="project" value="InterPro"/>
</dbReference>
<feature type="compositionally biased region" description="Low complexity" evidence="4">
    <location>
        <begin position="623"/>
        <end position="640"/>
    </location>
</feature>
<dbReference type="AlphaFoldDB" id="A0AA85J1L1"/>
<evidence type="ECO:0000313" key="7">
    <source>
        <dbReference type="Proteomes" id="UP000050795"/>
    </source>
</evidence>
<evidence type="ECO:0008006" key="9">
    <source>
        <dbReference type="Google" id="ProtNLM"/>
    </source>
</evidence>
<dbReference type="Proteomes" id="UP000050795">
    <property type="component" value="Unassembled WGS sequence"/>
</dbReference>
<feature type="compositionally biased region" description="Low complexity" evidence="4">
    <location>
        <begin position="297"/>
        <end position="313"/>
    </location>
</feature>
<name>A0AA85J1L1_TRIRE</name>
<feature type="domain" description="Vacuolar protein sorting-associated protein 54 N-terminal" evidence="6">
    <location>
        <begin position="1"/>
        <end position="75"/>
    </location>
</feature>
<dbReference type="WBParaSite" id="TREG1_124340.1">
    <property type="protein sequence ID" value="TREG1_124340.1"/>
    <property type="gene ID" value="TREG1_124340"/>
</dbReference>
<feature type="compositionally biased region" description="Low complexity" evidence="4">
    <location>
        <begin position="121"/>
        <end position="139"/>
    </location>
</feature>
<reference evidence="7" key="1">
    <citation type="submission" date="2022-06" db="EMBL/GenBank/DDBJ databases">
        <authorList>
            <person name="Berger JAMES D."/>
            <person name="Berger JAMES D."/>
        </authorList>
    </citation>
    <scope>NUCLEOTIDE SEQUENCE [LARGE SCALE GENOMIC DNA]</scope>
</reference>
<keyword evidence="1" id="KW-0813">Transport</keyword>
<evidence type="ECO:0000313" key="8">
    <source>
        <dbReference type="WBParaSite" id="TREG1_124340.1"/>
    </source>
</evidence>
<evidence type="ECO:0000256" key="2">
    <source>
        <dbReference type="ARBA" id="ARBA00022927"/>
    </source>
</evidence>
<dbReference type="GO" id="GO:0000149">
    <property type="term" value="F:SNARE binding"/>
    <property type="evidence" value="ECO:0007669"/>
    <property type="project" value="TreeGrafter"/>
</dbReference>